<evidence type="ECO:0000313" key="2">
    <source>
        <dbReference type="Proteomes" id="UP001595384"/>
    </source>
</evidence>
<gene>
    <name evidence="1" type="ORF">ACFODT_02915</name>
</gene>
<feature type="non-terminal residue" evidence="1">
    <location>
        <position position="105"/>
    </location>
</feature>
<keyword evidence="2" id="KW-1185">Reference proteome</keyword>
<organism evidence="1 2">
    <name type="scientific">Vibrio zhugei</name>
    <dbReference type="NCBI Taxonomy" id="2479546"/>
    <lineage>
        <taxon>Bacteria</taxon>
        <taxon>Pseudomonadati</taxon>
        <taxon>Pseudomonadota</taxon>
        <taxon>Gammaproteobacteria</taxon>
        <taxon>Vibrionales</taxon>
        <taxon>Vibrionaceae</taxon>
        <taxon>Vibrio</taxon>
    </lineage>
</organism>
<protein>
    <submittedName>
        <fullName evidence="1">Uncharacterized protein</fullName>
    </submittedName>
</protein>
<sequence length="105" mass="12338">MSSAPINPEWRIYPFDLDSLYHSPALYMIVETLLWEDWKFNLYKHGVEPEFAPLFHTTPYQHIDEGPVVMRITRSKELIDMCVEHMNASPCGCFITTSDDIEWKT</sequence>
<comment type="caution">
    <text evidence="1">The sequence shown here is derived from an EMBL/GenBank/DDBJ whole genome shotgun (WGS) entry which is preliminary data.</text>
</comment>
<evidence type="ECO:0000313" key="1">
    <source>
        <dbReference type="EMBL" id="MFC3022782.1"/>
    </source>
</evidence>
<reference evidence="2" key="1">
    <citation type="journal article" date="2019" name="Int. J. Syst. Evol. Microbiol.">
        <title>The Global Catalogue of Microorganisms (GCM) 10K type strain sequencing project: providing services to taxonomists for standard genome sequencing and annotation.</title>
        <authorList>
            <consortium name="The Broad Institute Genomics Platform"/>
            <consortium name="The Broad Institute Genome Sequencing Center for Infectious Disease"/>
            <person name="Wu L."/>
            <person name="Ma J."/>
        </authorList>
    </citation>
    <scope>NUCLEOTIDE SEQUENCE [LARGE SCALE GENOMIC DNA]</scope>
    <source>
        <strain evidence="2">KCTC 62784</strain>
    </source>
</reference>
<dbReference type="EMBL" id="JBHRSE010000021">
    <property type="protein sequence ID" value="MFC3022782.1"/>
    <property type="molecule type" value="Genomic_DNA"/>
</dbReference>
<name>A0ABV7C421_9VIBR</name>
<dbReference type="RefSeq" id="WP_390257990.1">
    <property type="nucleotide sequence ID" value="NZ_JBHRSE010000021.1"/>
</dbReference>
<proteinExistence type="predicted"/>
<dbReference type="Proteomes" id="UP001595384">
    <property type="component" value="Unassembled WGS sequence"/>
</dbReference>
<accession>A0ABV7C421</accession>